<evidence type="ECO:0000313" key="6">
    <source>
        <dbReference type="EMBL" id="EAK1948490.1"/>
    </source>
</evidence>
<gene>
    <name evidence="6" type="primary">aepY</name>
    <name evidence="6" type="ORF">BG735_07555</name>
</gene>
<dbReference type="RefSeq" id="WP_070248372.1">
    <property type="nucleotide sequence ID" value="NZ_MJVL01000033.1"/>
</dbReference>
<sequence>MIDSEKFASFLQDRFSFIAGVPDSLLKYINQALEEKLRENFHICANEGQAVAFGIAYNLATSKIPLIYMQNSGIGHALNPLLSLADKTVYQIPLILFIGLRGGIDDEPQHLKHGEISEKILKICSIKTLYLSQNITTAKRQINKAIEQSFNDKKIIAFLIKKNTFSKYSNNGIKNNNFAILREEAIALIQDIFQDSKFVTTTGMISRECYELRKNKNQTHENDFLVVGSMGHANSLAFILSRYSKKHIVCLDGDGALIMHMGGILNFKGASFLHIVFNNEMHDSVGGQRTHISNTNLKKMLKICGYDYSYSVATITQLKRILKNIKKQKGLIFLEIKVKRQTRDNLGRPKNLLHLKEIFCREF</sequence>
<dbReference type="EMBL" id="AACEEA010000035">
    <property type="protein sequence ID" value="EAK1948490.1"/>
    <property type="molecule type" value="Genomic_DNA"/>
</dbReference>
<evidence type="ECO:0000256" key="1">
    <source>
        <dbReference type="ARBA" id="ARBA00022793"/>
    </source>
</evidence>
<feature type="domain" description="Thiamine pyrophosphate enzyme N-terminal TPP-binding" evidence="5">
    <location>
        <begin position="11"/>
        <end position="114"/>
    </location>
</feature>
<comment type="caution">
    <text evidence="6">The sequence shown here is derived from an EMBL/GenBank/DDBJ whole genome shotgun (WGS) entry which is preliminary data.</text>
</comment>
<dbReference type="InterPro" id="IPR017684">
    <property type="entry name" value="Phosphono-pyrv_decarboxylase"/>
</dbReference>
<dbReference type="InterPro" id="IPR051818">
    <property type="entry name" value="TPP_dependent_decarboxylase"/>
</dbReference>
<dbReference type="PANTHER" id="PTHR42818:SF1">
    <property type="entry name" value="SULFOPYRUVATE DECARBOXYLASE"/>
    <property type="match status" value="1"/>
</dbReference>
<dbReference type="Pfam" id="PF02776">
    <property type="entry name" value="TPP_enzyme_N"/>
    <property type="match status" value="1"/>
</dbReference>
<dbReference type="GO" id="GO:0032923">
    <property type="term" value="P:organic phosphonate biosynthetic process"/>
    <property type="evidence" value="ECO:0007669"/>
    <property type="project" value="InterPro"/>
</dbReference>
<dbReference type="InterPro" id="IPR029061">
    <property type="entry name" value="THDP-binding"/>
</dbReference>
<dbReference type="GO" id="GO:0033980">
    <property type="term" value="F:phosphonopyruvate decarboxylase activity"/>
    <property type="evidence" value="ECO:0007669"/>
    <property type="project" value="UniProtKB-EC"/>
</dbReference>
<feature type="domain" description="Thiamine pyrophosphate enzyme TPP-binding" evidence="4">
    <location>
        <begin position="209"/>
        <end position="336"/>
    </location>
</feature>
<dbReference type="AlphaFoldDB" id="A0A5T0PZZ5"/>
<evidence type="ECO:0000256" key="3">
    <source>
        <dbReference type="ARBA" id="ARBA00023239"/>
    </source>
</evidence>
<keyword evidence="3 6" id="KW-0456">Lyase</keyword>
<dbReference type="SUPFAM" id="SSF52518">
    <property type="entry name" value="Thiamin diphosphate-binding fold (THDP-binding)"/>
    <property type="match status" value="2"/>
</dbReference>
<evidence type="ECO:0000259" key="4">
    <source>
        <dbReference type="Pfam" id="PF02775"/>
    </source>
</evidence>
<accession>A0A5T0PZZ5</accession>
<keyword evidence="6" id="KW-0670">Pyruvate</keyword>
<dbReference type="EC" id="4.1.1.82" evidence="6"/>
<protein>
    <submittedName>
        <fullName evidence="6">Phosphonopyruvate decarboxylase</fullName>
        <ecNumber evidence="6">4.1.1.82</ecNumber>
    </submittedName>
</protein>
<dbReference type="InterPro" id="IPR011766">
    <property type="entry name" value="TPP_enzyme_TPP-bd"/>
</dbReference>
<dbReference type="PANTHER" id="PTHR42818">
    <property type="entry name" value="SULFOPYRUVATE DECARBOXYLASE SUBUNIT ALPHA"/>
    <property type="match status" value="1"/>
</dbReference>
<dbReference type="NCBIfam" id="TIGR03297">
    <property type="entry name" value="Ppyr-DeCO2ase"/>
    <property type="match status" value="1"/>
</dbReference>
<dbReference type="Pfam" id="PF02775">
    <property type="entry name" value="TPP_enzyme_C"/>
    <property type="match status" value="1"/>
</dbReference>
<name>A0A5T0PZZ5_CAMJU</name>
<dbReference type="InterPro" id="IPR012001">
    <property type="entry name" value="Thiamin_PyroP_enz_TPP-bd_dom"/>
</dbReference>
<proteinExistence type="predicted"/>
<reference evidence="6" key="1">
    <citation type="submission" date="2018-05" db="EMBL/GenBank/DDBJ databases">
        <authorList>
            <consortium name="NARMS: The National Antimicrobial Resistance Monitoring System"/>
        </authorList>
    </citation>
    <scope>NUCLEOTIDE SEQUENCE</scope>
    <source>
        <strain evidence="6">FSIS1607372</strain>
    </source>
</reference>
<keyword evidence="2" id="KW-0786">Thiamine pyrophosphate</keyword>
<keyword evidence="1" id="KW-0210">Decarboxylase</keyword>
<dbReference type="Gene3D" id="3.40.50.970">
    <property type="match status" value="2"/>
</dbReference>
<evidence type="ECO:0000259" key="5">
    <source>
        <dbReference type="Pfam" id="PF02776"/>
    </source>
</evidence>
<evidence type="ECO:0000256" key="2">
    <source>
        <dbReference type="ARBA" id="ARBA00023052"/>
    </source>
</evidence>
<dbReference type="GO" id="GO:0030976">
    <property type="term" value="F:thiamine pyrophosphate binding"/>
    <property type="evidence" value="ECO:0007669"/>
    <property type="project" value="InterPro"/>
</dbReference>
<organism evidence="6">
    <name type="scientific">Campylobacter jejuni</name>
    <dbReference type="NCBI Taxonomy" id="197"/>
    <lineage>
        <taxon>Bacteria</taxon>
        <taxon>Pseudomonadati</taxon>
        <taxon>Campylobacterota</taxon>
        <taxon>Epsilonproteobacteria</taxon>
        <taxon>Campylobacterales</taxon>
        <taxon>Campylobacteraceae</taxon>
        <taxon>Campylobacter</taxon>
    </lineage>
</organism>